<dbReference type="RefSeq" id="WP_382392855.1">
    <property type="nucleotide sequence ID" value="NZ_JBHTCQ010000001.1"/>
</dbReference>
<organism evidence="6 7">
    <name type="scientific">Georgenia alba</name>
    <dbReference type="NCBI Taxonomy" id="2233858"/>
    <lineage>
        <taxon>Bacteria</taxon>
        <taxon>Bacillati</taxon>
        <taxon>Actinomycetota</taxon>
        <taxon>Actinomycetes</taxon>
        <taxon>Micrococcales</taxon>
        <taxon>Bogoriellaceae</taxon>
        <taxon>Georgenia</taxon>
    </lineage>
</organism>
<dbReference type="InterPro" id="IPR023296">
    <property type="entry name" value="Glyco_hydro_beta-prop_sf"/>
</dbReference>
<evidence type="ECO:0000313" key="6">
    <source>
        <dbReference type="EMBL" id="MFC7404966.1"/>
    </source>
</evidence>
<dbReference type="Gene3D" id="2.115.10.20">
    <property type="entry name" value="Glycosyl hydrolase domain, family 43"/>
    <property type="match status" value="1"/>
</dbReference>
<evidence type="ECO:0000256" key="4">
    <source>
        <dbReference type="ARBA" id="ARBA00023295"/>
    </source>
</evidence>
<dbReference type="Proteomes" id="UP001596455">
    <property type="component" value="Unassembled WGS sequence"/>
</dbReference>
<keyword evidence="3 5" id="KW-0378">Hydrolase</keyword>
<keyword evidence="4 5" id="KW-0326">Glycosidase</keyword>
<gene>
    <name evidence="6" type="ORF">ACFQQL_07580</name>
</gene>
<evidence type="ECO:0000256" key="1">
    <source>
        <dbReference type="ARBA" id="ARBA00004834"/>
    </source>
</evidence>
<reference evidence="7" key="1">
    <citation type="journal article" date="2019" name="Int. J. Syst. Evol. Microbiol.">
        <title>The Global Catalogue of Microorganisms (GCM) 10K type strain sequencing project: providing services to taxonomists for standard genome sequencing and annotation.</title>
        <authorList>
            <consortium name="The Broad Institute Genomics Platform"/>
            <consortium name="The Broad Institute Genome Sequencing Center for Infectious Disease"/>
            <person name="Wu L."/>
            <person name="Ma J."/>
        </authorList>
    </citation>
    <scope>NUCLEOTIDE SEQUENCE [LARGE SCALE GENOMIC DNA]</scope>
    <source>
        <strain evidence="7">JCM 1490</strain>
    </source>
</reference>
<evidence type="ECO:0000256" key="2">
    <source>
        <dbReference type="ARBA" id="ARBA00009865"/>
    </source>
</evidence>
<sequence>MRLSDIQIRDPFLLTVPEDGGYVLFGSTDNDIWRPPATGFDCYRSTDLEGWEGPIPAFRPPAGFWSDRNFWAPEVHRHAGRFFMLATFKADGVRRGTQVLVADRPVGPYVPWSDGPVTPRDWECLDGTLHVDGAGEPWMVFCHEWEQVHDGEVCAVRLSQDLRQAVGEPVLLFRASEAPWAVRLRHRRVPEDVAAYVTDGPFLHRLASGGLVMLWSSLGSRGYAMGVARSVTGTVRGPWVQEETPLWADDGGHGMIARTLDGRLLLTLHQPNDTPHERTVLRELVETAQTVRLRG</sequence>
<comment type="caution">
    <text evidence="6">The sequence shown here is derived from an EMBL/GenBank/DDBJ whole genome shotgun (WGS) entry which is preliminary data.</text>
</comment>
<dbReference type="Pfam" id="PF04616">
    <property type="entry name" value="Glyco_hydro_43"/>
    <property type="match status" value="1"/>
</dbReference>
<accession>A0ABW2Q620</accession>
<comment type="pathway">
    <text evidence="1">Glycan metabolism; L-arabinan degradation.</text>
</comment>
<dbReference type="InterPro" id="IPR006710">
    <property type="entry name" value="Glyco_hydro_43"/>
</dbReference>
<dbReference type="PANTHER" id="PTHR43301:SF3">
    <property type="entry name" value="ARABINAN ENDO-1,5-ALPHA-L-ARABINOSIDASE A-RELATED"/>
    <property type="match status" value="1"/>
</dbReference>
<name>A0ABW2Q620_9MICO</name>
<comment type="similarity">
    <text evidence="2 5">Belongs to the glycosyl hydrolase 43 family.</text>
</comment>
<evidence type="ECO:0000256" key="5">
    <source>
        <dbReference type="RuleBase" id="RU361187"/>
    </source>
</evidence>
<evidence type="ECO:0000256" key="3">
    <source>
        <dbReference type="ARBA" id="ARBA00022801"/>
    </source>
</evidence>
<dbReference type="SUPFAM" id="SSF75005">
    <property type="entry name" value="Arabinanase/levansucrase/invertase"/>
    <property type="match status" value="1"/>
</dbReference>
<dbReference type="PANTHER" id="PTHR43301">
    <property type="entry name" value="ARABINAN ENDO-1,5-ALPHA-L-ARABINOSIDASE"/>
    <property type="match status" value="1"/>
</dbReference>
<protein>
    <submittedName>
        <fullName evidence="6">Glycoside hydrolase family 43 protein</fullName>
    </submittedName>
</protein>
<keyword evidence="7" id="KW-1185">Reference proteome</keyword>
<dbReference type="InterPro" id="IPR050727">
    <property type="entry name" value="GH43_arabinanases"/>
</dbReference>
<evidence type="ECO:0000313" key="7">
    <source>
        <dbReference type="Proteomes" id="UP001596455"/>
    </source>
</evidence>
<dbReference type="GO" id="GO:0016787">
    <property type="term" value="F:hydrolase activity"/>
    <property type="evidence" value="ECO:0007669"/>
    <property type="project" value="UniProtKB-KW"/>
</dbReference>
<dbReference type="EMBL" id="JBHTCQ010000001">
    <property type="protein sequence ID" value="MFC7404966.1"/>
    <property type="molecule type" value="Genomic_DNA"/>
</dbReference>
<dbReference type="CDD" id="cd08981">
    <property type="entry name" value="GH43_Bt1873-like"/>
    <property type="match status" value="1"/>
</dbReference>
<proteinExistence type="inferred from homology"/>